<reference evidence="2" key="1">
    <citation type="submission" date="2021-03" db="EMBL/GenBank/DDBJ databases">
        <title>Draft genome sequence of rust myrtle Austropuccinia psidii MF-1, a brazilian biotype.</title>
        <authorList>
            <person name="Quecine M.C."/>
            <person name="Pachon D.M.R."/>
            <person name="Bonatelli M.L."/>
            <person name="Correr F.H."/>
            <person name="Franceschini L.M."/>
            <person name="Leite T.F."/>
            <person name="Margarido G.R.A."/>
            <person name="Almeida C.A."/>
            <person name="Ferrarezi J.A."/>
            <person name="Labate C.A."/>
        </authorList>
    </citation>
    <scope>NUCLEOTIDE SEQUENCE</scope>
    <source>
        <strain evidence="2">MF-1</strain>
    </source>
</reference>
<dbReference type="Proteomes" id="UP000765509">
    <property type="component" value="Unassembled WGS sequence"/>
</dbReference>
<gene>
    <name evidence="2" type="ORF">O181_123278</name>
</gene>
<sequence length="139" mass="16198">MTRIGKFFTNLPRSVELLEHPEKVSPGNILNGWNPLSSNPKINKIKDYNSLKNEARKEETPVASTSKPQVSQPPKEGKNKKKNNFRNPYSPDYRIPRIPKYAMDNVFNMFGTLMEFKDKEEQIMRKPHFPKKSVCLLMF</sequence>
<feature type="region of interest" description="Disordered" evidence="1">
    <location>
        <begin position="20"/>
        <end position="91"/>
    </location>
</feature>
<organism evidence="2 3">
    <name type="scientific">Austropuccinia psidii MF-1</name>
    <dbReference type="NCBI Taxonomy" id="1389203"/>
    <lineage>
        <taxon>Eukaryota</taxon>
        <taxon>Fungi</taxon>
        <taxon>Dikarya</taxon>
        <taxon>Basidiomycota</taxon>
        <taxon>Pucciniomycotina</taxon>
        <taxon>Pucciniomycetes</taxon>
        <taxon>Pucciniales</taxon>
        <taxon>Sphaerophragmiaceae</taxon>
        <taxon>Austropuccinia</taxon>
    </lineage>
</organism>
<comment type="caution">
    <text evidence="2">The sequence shown here is derived from an EMBL/GenBank/DDBJ whole genome shotgun (WGS) entry which is preliminary data.</text>
</comment>
<name>A0A9Q3Q304_9BASI</name>
<keyword evidence="3" id="KW-1185">Reference proteome</keyword>
<evidence type="ECO:0000313" key="3">
    <source>
        <dbReference type="Proteomes" id="UP000765509"/>
    </source>
</evidence>
<proteinExistence type="predicted"/>
<feature type="compositionally biased region" description="Polar residues" evidence="1">
    <location>
        <begin position="62"/>
        <end position="72"/>
    </location>
</feature>
<protein>
    <submittedName>
        <fullName evidence="2">Uncharacterized protein</fullName>
    </submittedName>
</protein>
<evidence type="ECO:0000256" key="1">
    <source>
        <dbReference type="SAM" id="MobiDB-lite"/>
    </source>
</evidence>
<feature type="compositionally biased region" description="Basic and acidic residues" evidence="1">
    <location>
        <begin position="44"/>
        <end position="60"/>
    </location>
</feature>
<dbReference type="AlphaFoldDB" id="A0A9Q3Q304"/>
<dbReference type="EMBL" id="AVOT02115466">
    <property type="protein sequence ID" value="MBW0583563.1"/>
    <property type="molecule type" value="Genomic_DNA"/>
</dbReference>
<evidence type="ECO:0000313" key="2">
    <source>
        <dbReference type="EMBL" id="MBW0583563.1"/>
    </source>
</evidence>
<accession>A0A9Q3Q304</accession>